<evidence type="ECO:0000313" key="3">
    <source>
        <dbReference type="Proteomes" id="UP000265520"/>
    </source>
</evidence>
<dbReference type="EMBL" id="LXQA010115799">
    <property type="protein sequence ID" value="MCI19634.1"/>
    <property type="molecule type" value="Genomic_DNA"/>
</dbReference>
<keyword evidence="3" id="KW-1185">Reference proteome</keyword>
<protein>
    <submittedName>
        <fullName evidence="2">Callose synthase 10-like</fullName>
    </submittedName>
</protein>
<comment type="caution">
    <text evidence="2">The sequence shown here is derived from an EMBL/GenBank/DDBJ whole genome shotgun (WGS) entry which is preliminary data.</text>
</comment>
<proteinExistence type="predicted"/>
<organism evidence="2 3">
    <name type="scientific">Trifolium medium</name>
    <dbReference type="NCBI Taxonomy" id="97028"/>
    <lineage>
        <taxon>Eukaryota</taxon>
        <taxon>Viridiplantae</taxon>
        <taxon>Streptophyta</taxon>
        <taxon>Embryophyta</taxon>
        <taxon>Tracheophyta</taxon>
        <taxon>Spermatophyta</taxon>
        <taxon>Magnoliopsida</taxon>
        <taxon>eudicotyledons</taxon>
        <taxon>Gunneridae</taxon>
        <taxon>Pentapetalae</taxon>
        <taxon>rosids</taxon>
        <taxon>fabids</taxon>
        <taxon>Fabales</taxon>
        <taxon>Fabaceae</taxon>
        <taxon>Papilionoideae</taxon>
        <taxon>50 kb inversion clade</taxon>
        <taxon>NPAAA clade</taxon>
        <taxon>Hologalegina</taxon>
        <taxon>IRL clade</taxon>
        <taxon>Trifolieae</taxon>
        <taxon>Trifolium</taxon>
    </lineage>
</organism>
<accession>A0A392Q680</accession>
<feature type="non-terminal residue" evidence="2">
    <location>
        <position position="71"/>
    </location>
</feature>
<reference evidence="2 3" key="1">
    <citation type="journal article" date="2018" name="Front. Plant Sci.">
        <title>Red Clover (Trifolium pratense) and Zigzag Clover (T. medium) - A Picture of Genomic Similarities and Differences.</title>
        <authorList>
            <person name="Dluhosova J."/>
            <person name="Istvanek J."/>
            <person name="Nedelnik J."/>
            <person name="Repkova J."/>
        </authorList>
    </citation>
    <scope>NUCLEOTIDE SEQUENCE [LARGE SCALE GENOMIC DNA]</scope>
    <source>
        <strain evidence="3">cv. 10/8</strain>
        <tissue evidence="2">Leaf</tissue>
    </source>
</reference>
<evidence type="ECO:0000256" key="1">
    <source>
        <dbReference type="SAM" id="MobiDB-lite"/>
    </source>
</evidence>
<name>A0A392Q680_9FABA</name>
<dbReference type="Proteomes" id="UP000265520">
    <property type="component" value="Unassembled WGS sequence"/>
</dbReference>
<dbReference type="AlphaFoldDB" id="A0A392Q680"/>
<sequence>MVRPPPRDNWEKLVRATLKREQLRNAGQGHARHPSGIAGAVPPSLAQTTNVDLILQAADDIQSEDPNVARI</sequence>
<feature type="region of interest" description="Disordered" evidence="1">
    <location>
        <begin position="24"/>
        <end position="43"/>
    </location>
</feature>
<evidence type="ECO:0000313" key="2">
    <source>
        <dbReference type="EMBL" id="MCI19634.1"/>
    </source>
</evidence>